<gene>
    <name evidence="2" type="ordered locus">RHA1_ro07011</name>
</gene>
<evidence type="ECO:0000256" key="1">
    <source>
        <dbReference type="SAM" id="MobiDB-lite"/>
    </source>
</evidence>
<sequence>MDAVPRRCGGGKRPSAGRAYCVRFGVPHPNAARGSTAVRRRRDPRPLTPSAEGRHRAWTEDEQSNPPLFGPRGPGARASSPLAFPANLLRCGTPASIAGTGTRDRQRALLVRICTRSSRAIRAASLSRSISHRSTTPFMQVSASRATCSTGVIQVTSARVSHTG</sequence>
<accession>Q0S109</accession>
<reference evidence="3" key="1">
    <citation type="journal article" date="2006" name="Proc. Natl. Acad. Sci. U.S.A.">
        <title>The complete genome of Rhodococcus sp. RHA1 provides insights into a catabolic powerhouse.</title>
        <authorList>
            <person name="McLeod M.P."/>
            <person name="Warren R.L."/>
            <person name="Hsiao W.W.L."/>
            <person name="Araki N."/>
            <person name="Myhre M."/>
            <person name="Fernandes C."/>
            <person name="Miyazawa D."/>
            <person name="Wong W."/>
            <person name="Lillquist A.L."/>
            <person name="Wang D."/>
            <person name="Dosanjh M."/>
            <person name="Hara H."/>
            <person name="Petrescu A."/>
            <person name="Morin R.D."/>
            <person name="Yang G."/>
            <person name="Stott J.M."/>
            <person name="Schein J.E."/>
            <person name="Shin H."/>
            <person name="Smailus D."/>
            <person name="Siddiqui A.S."/>
            <person name="Marra M.A."/>
            <person name="Jones S.J.M."/>
            <person name="Holt R."/>
            <person name="Brinkman F.S.L."/>
            <person name="Miyauchi K."/>
            <person name="Fukuda M."/>
            <person name="Davies J.E."/>
            <person name="Mohn W.W."/>
            <person name="Eltis L.D."/>
        </authorList>
    </citation>
    <scope>NUCLEOTIDE SEQUENCE [LARGE SCALE GENOMIC DNA]</scope>
    <source>
        <strain evidence="3">RHA1</strain>
    </source>
</reference>
<dbReference type="HOGENOM" id="CLU_1617709_0_0_11"/>
<proteinExistence type="predicted"/>
<organism evidence="2 3">
    <name type="scientific">Rhodococcus jostii (strain RHA1)</name>
    <dbReference type="NCBI Taxonomy" id="101510"/>
    <lineage>
        <taxon>Bacteria</taxon>
        <taxon>Bacillati</taxon>
        <taxon>Actinomycetota</taxon>
        <taxon>Actinomycetes</taxon>
        <taxon>Mycobacteriales</taxon>
        <taxon>Nocardiaceae</taxon>
        <taxon>Rhodococcus</taxon>
    </lineage>
</organism>
<evidence type="ECO:0000313" key="2">
    <source>
        <dbReference type="EMBL" id="ABG98777.1"/>
    </source>
</evidence>
<dbReference type="EMBL" id="CP000431">
    <property type="protein sequence ID" value="ABG98777.1"/>
    <property type="molecule type" value="Genomic_DNA"/>
</dbReference>
<dbReference type="KEGG" id="rha:RHA1_ro07011"/>
<feature type="region of interest" description="Disordered" evidence="1">
    <location>
        <begin position="25"/>
        <end position="81"/>
    </location>
</feature>
<evidence type="ECO:0000313" key="3">
    <source>
        <dbReference type="Proteomes" id="UP000008710"/>
    </source>
</evidence>
<dbReference type="Proteomes" id="UP000008710">
    <property type="component" value="Chromosome"/>
</dbReference>
<protein>
    <submittedName>
        <fullName evidence="2">Uncharacterized protein</fullName>
    </submittedName>
</protein>
<name>Q0S109_RHOJR</name>
<dbReference type="AlphaFoldDB" id="Q0S109"/>